<keyword evidence="1" id="KW-0472">Membrane</keyword>
<keyword evidence="1" id="KW-1133">Transmembrane helix</keyword>
<dbReference type="Proteomes" id="UP001211907">
    <property type="component" value="Unassembled WGS sequence"/>
</dbReference>
<feature type="transmembrane region" description="Helical" evidence="1">
    <location>
        <begin position="48"/>
        <end position="70"/>
    </location>
</feature>
<dbReference type="EMBL" id="JADGJH010000138">
    <property type="protein sequence ID" value="KAJ3136384.1"/>
    <property type="molecule type" value="Genomic_DNA"/>
</dbReference>
<evidence type="ECO:0000313" key="2">
    <source>
        <dbReference type="EMBL" id="KAJ3136384.1"/>
    </source>
</evidence>
<proteinExistence type="predicted"/>
<accession>A0AAD5TDD7</accession>
<evidence type="ECO:0000256" key="1">
    <source>
        <dbReference type="SAM" id="Phobius"/>
    </source>
</evidence>
<organism evidence="2 3">
    <name type="scientific">Physocladia obscura</name>
    <dbReference type="NCBI Taxonomy" id="109957"/>
    <lineage>
        <taxon>Eukaryota</taxon>
        <taxon>Fungi</taxon>
        <taxon>Fungi incertae sedis</taxon>
        <taxon>Chytridiomycota</taxon>
        <taxon>Chytridiomycota incertae sedis</taxon>
        <taxon>Chytridiomycetes</taxon>
        <taxon>Chytridiales</taxon>
        <taxon>Chytriomycetaceae</taxon>
        <taxon>Physocladia</taxon>
    </lineage>
</organism>
<gene>
    <name evidence="2" type="ORF">HK100_001713</name>
</gene>
<comment type="caution">
    <text evidence="2">The sequence shown here is derived from an EMBL/GenBank/DDBJ whole genome shotgun (WGS) entry which is preliminary data.</text>
</comment>
<reference evidence="2" key="1">
    <citation type="submission" date="2020-05" db="EMBL/GenBank/DDBJ databases">
        <title>Phylogenomic resolution of chytrid fungi.</title>
        <authorList>
            <person name="Stajich J.E."/>
            <person name="Amses K."/>
            <person name="Simmons R."/>
            <person name="Seto K."/>
            <person name="Myers J."/>
            <person name="Bonds A."/>
            <person name="Quandt C.A."/>
            <person name="Barry K."/>
            <person name="Liu P."/>
            <person name="Grigoriev I."/>
            <person name="Longcore J.E."/>
            <person name="James T.Y."/>
        </authorList>
    </citation>
    <scope>NUCLEOTIDE SEQUENCE</scope>
    <source>
        <strain evidence="2">JEL0513</strain>
    </source>
</reference>
<sequence>MSYVVARVLQHEMYVRRIMSLYVLDEMTRAHRKITPTEAFMYLAQVEAVLIALGLFAFMAGVIVFVFTLYNLYLVSSGQTANESFKWEDLEYELKNGFVTEISVNVLQYNRNYGIAIENYLGSPKDEQKCSDIIEKKDDSVVSSTNIAGISNKKRRKKTETTLNNNSNSNVANSINFEDLKESDMVPFTTIKQVRNIYDRGVFLNIWDVFFPTKF</sequence>
<name>A0AAD5TDD7_9FUNG</name>
<keyword evidence="3" id="KW-1185">Reference proteome</keyword>
<dbReference type="AlphaFoldDB" id="A0AAD5TDD7"/>
<keyword evidence="1" id="KW-0812">Transmembrane</keyword>
<protein>
    <submittedName>
        <fullName evidence="2">Uncharacterized protein</fullName>
    </submittedName>
</protein>
<evidence type="ECO:0000313" key="3">
    <source>
        <dbReference type="Proteomes" id="UP001211907"/>
    </source>
</evidence>